<keyword evidence="4" id="KW-1003">Cell membrane</keyword>
<organism evidence="10 11">
    <name type="scientific">Streptomyces telluris</name>
    <dbReference type="NCBI Taxonomy" id="2720021"/>
    <lineage>
        <taxon>Bacteria</taxon>
        <taxon>Bacillati</taxon>
        <taxon>Actinomycetota</taxon>
        <taxon>Actinomycetes</taxon>
        <taxon>Kitasatosporales</taxon>
        <taxon>Streptomycetaceae</taxon>
        <taxon>Streptomyces</taxon>
    </lineage>
</organism>
<dbReference type="CDD" id="cd17320">
    <property type="entry name" value="MFS_MdfA_MDR_like"/>
    <property type="match status" value="1"/>
</dbReference>
<dbReference type="InterPro" id="IPR020846">
    <property type="entry name" value="MFS_dom"/>
</dbReference>
<dbReference type="PRINTS" id="PR01036">
    <property type="entry name" value="TCRTETB"/>
</dbReference>
<feature type="transmembrane region" description="Helical" evidence="8">
    <location>
        <begin position="208"/>
        <end position="233"/>
    </location>
</feature>
<keyword evidence="5 8" id="KW-0812">Transmembrane</keyword>
<dbReference type="PANTHER" id="PTHR23502:SF132">
    <property type="entry name" value="POLYAMINE TRANSPORTER 2-RELATED"/>
    <property type="match status" value="1"/>
</dbReference>
<feature type="transmembrane region" description="Helical" evidence="8">
    <location>
        <begin position="306"/>
        <end position="326"/>
    </location>
</feature>
<evidence type="ECO:0000313" key="10">
    <source>
        <dbReference type="EMBL" id="MCQ8774512.1"/>
    </source>
</evidence>
<feature type="transmembrane region" description="Helical" evidence="8">
    <location>
        <begin position="363"/>
        <end position="383"/>
    </location>
</feature>
<evidence type="ECO:0000256" key="7">
    <source>
        <dbReference type="ARBA" id="ARBA00023136"/>
    </source>
</evidence>
<evidence type="ECO:0000259" key="9">
    <source>
        <dbReference type="PROSITE" id="PS50850"/>
    </source>
</evidence>
<dbReference type="EMBL" id="JANIID010000046">
    <property type="protein sequence ID" value="MCQ8774512.1"/>
    <property type="molecule type" value="Genomic_DNA"/>
</dbReference>
<accession>A0A9X2LNF6</accession>
<evidence type="ECO:0000256" key="1">
    <source>
        <dbReference type="ARBA" id="ARBA00004651"/>
    </source>
</evidence>
<evidence type="ECO:0000256" key="3">
    <source>
        <dbReference type="ARBA" id="ARBA00022448"/>
    </source>
</evidence>
<sequence>MPVLIAALGLLAFVMPLATDMYLPALPQMTGDLHTDASGVQLTLTAFLIGMGLGQLVLGPLSDRCGRRVPLLAGGVACVVTTAFCALAPSLEWLVALRFVQGFSGAAGVVIGRAVIADVARGETAARLFGIVMALTGLAPVVAPVAGGVVIENGGWRTVFWVLAAATVLAVVTAAVAVPESLPRDRRRTGGAAATARAVREVLGNRAYLGYALSFGLSLAVLFCYLGGASFLFQNLLGLSVGQTSAAFASTGVAGALATAVVTKLVGRFSPEALLRTGLYVMVTASAALTVLALADALTLTLALGLVYVALAGICLVSVNATALALERVPHAAGAGSAVLGAGQGLLGAVAAPLVGLGGEHTAFPMFLGMTVSAALAFAALALTRRARPVLPDGR</sequence>
<dbReference type="InterPro" id="IPR036259">
    <property type="entry name" value="MFS_trans_sf"/>
</dbReference>
<dbReference type="NCBIfam" id="TIGR00710">
    <property type="entry name" value="efflux_Bcr_CflA"/>
    <property type="match status" value="1"/>
</dbReference>
<comment type="similarity">
    <text evidence="2">Belongs to the major facilitator superfamily. Bcr/CmlA family.</text>
</comment>
<dbReference type="Gene3D" id="1.20.1720.10">
    <property type="entry name" value="Multidrug resistance protein D"/>
    <property type="match status" value="1"/>
</dbReference>
<feature type="transmembrane region" description="Helical" evidence="8">
    <location>
        <begin position="128"/>
        <end position="147"/>
    </location>
</feature>
<dbReference type="Proteomes" id="UP001142374">
    <property type="component" value="Unassembled WGS sequence"/>
</dbReference>
<evidence type="ECO:0000256" key="4">
    <source>
        <dbReference type="ARBA" id="ARBA00022475"/>
    </source>
</evidence>
<dbReference type="AlphaFoldDB" id="A0A9X2LNF6"/>
<dbReference type="Pfam" id="PF07690">
    <property type="entry name" value="MFS_1"/>
    <property type="match status" value="1"/>
</dbReference>
<dbReference type="RefSeq" id="WP_168095782.1">
    <property type="nucleotide sequence ID" value="NZ_JAATER010000486.1"/>
</dbReference>
<gene>
    <name evidence="10" type="ORF">NQU55_32840</name>
</gene>
<feature type="transmembrane region" description="Helical" evidence="8">
    <location>
        <begin position="69"/>
        <end position="89"/>
    </location>
</feature>
<feature type="transmembrane region" description="Helical" evidence="8">
    <location>
        <begin position="279"/>
        <end position="300"/>
    </location>
</feature>
<protein>
    <submittedName>
        <fullName evidence="10">Multidrug effflux MFS transporter</fullName>
    </submittedName>
</protein>
<keyword evidence="6 8" id="KW-1133">Transmembrane helix</keyword>
<evidence type="ECO:0000256" key="6">
    <source>
        <dbReference type="ARBA" id="ARBA00022989"/>
    </source>
</evidence>
<keyword evidence="7 8" id="KW-0472">Membrane</keyword>
<feature type="transmembrane region" description="Helical" evidence="8">
    <location>
        <begin position="338"/>
        <end position="357"/>
    </location>
</feature>
<evidence type="ECO:0000256" key="5">
    <source>
        <dbReference type="ARBA" id="ARBA00022692"/>
    </source>
</evidence>
<dbReference type="InterPro" id="IPR004812">
    <property type="entry name" value="Efflux_drug-R_Bcr/CmlA"/>
</dbReference>
<comment type="caution">
    <text evidence="10">The sequence shown here is derived from an EMBL/GenBank/DDBJ whole genome shotgun (WGS) entry which is preliminary data.</text>
</comment>
<dbReference type="InterPro" id="IPR011701">
    <property type="entry name" value="MFS"/>
</dbReference>
<name>A0A9X2LNF6_9ACTN</name>
<feature type="transmembrane region" description="Helical" evidence="8">
    <location>
        <begin position="95"/>
        <end position="116"/>
    </location>
</feature>
<dbReference type="PANTHER" id="PTHR23502">
    <property type="entry name" value="MAJOR FACILITATOR SUPERFAMILY"/>
    <property type="match status" value="1"/>
</dbReference>
<keyword evidence="11" id="KW-1185">Reference proteome</keyword>
<keyword evidence="3" id="KW-0813">Transport</keyword>
<dbReference type="PROSITE" id="PS50850">
    <property type="entry name" value="MFS"/>
    <property type="match status" value="1"/>
</dbReference>
<evidence type="ECO:0000256" key="2">
    <source>
        <dbReference type="ARBA" id="ARBA00006236"/>
    </source>
</evidence>
<proteinExistence type="inferred from homology"/>
<feature type="transmembrane region" description="Helical" evidence="8">
    <location>
        <begin position="159"/>
        <end position="178"/>
    </location>
</feature>
<evidence type="ECO:0000313" key="11">
    <source>
        <dbReference type="Proteomes" id="UP001142374"/>
    </source>
</evidence>
<dbReference type="GO" id="GO:0005886">
    <property type="term" value="C:plasma membrane"/>
    <property type="evidence" value="ECO:0007669"/>
    <property type="project" value="UniProtKB-SubCell"/>
</dbReference>
<dbReference type="SUPFAM" id="SSF103473">
    <property type="entry name" value="MFS general substrate transporter"/>
    <property type="match status" value="1"/>
</dbReference>
<reference evidence="10" key="1">
    <citation type="submission" date="2022-06" db="EMBL/GenBank/DDBJ databases">
        <title>WGS of actinobacteria.</title>
        <authorList>
            <person name="Thawai C."/>
        </authorList>
    </citation>
    <scope>NUCLEOTIDE SEQUENCE</scope>
    <source>
        <strain evidence="10">AA8</strain>
    </source>
</reference>
<evidence type="ECO:0000256" key="8">
    <source>
        <dbReference type="SAM" id="Phobius"/>
    </source>
</evidence>
<feature type="domain" description="Major facilitator superfamily (MFS) profile" evidence="9">
    <location>
        <begin position="4"/>
        <end position="386"/>
    </location>
</feature>
<comment type="subcellular location">
    <subcellularLocation>
        <location evidence="1">Cell membrane</location>
        <topology evidence="1">Multi-pass membrane protein</topology>
    </subcellularLocation>
</comment>
<feature type="transmembrane region" description="Helical" evidence="8">
    <location>
        <begin position="245"/>
        <end position="267"/>
    </location>
</feature>
<dbReference type="GO" id="GO:1990961">
    <property type="term" value="P:xenobiotic detoxification by transmembrane export across the plasma membrane"/>
    <property type="evidence" value="ECO:0007669"/>
    <property type="project" value="InterPro"/>
</dbReference>
<dbReference type="GO" id="GO:0042910">
    <property type="term" value="F:xenobiotic transmembrane transporter activity"/>
    <property type="evidence" value="ECO:0007669"/>
    <property type="project" value="InterPro"/>
</dbReference>
<feature type="transmembrane region" description="Helical" evidence="8">
    <location>
        <begin position="42"/>
        <end position="62"/>
    </location>
</feature>